<comment type="caution">
    <text evidence="6">The sequence shown here is derived from an EMBL/GenBank/DDBJ whole genome shotgun (WGS) entry which is preliminary data.</text>
</comment>
<accession>A0ABR9EHU1</accession>
<evidence type="ECO:0000256" key="1">
    <source>
        <dbReference type="ARBA" id="ARBA00022801"/>
    </source>
</evidence>
<reference evidence="6 7" key="1">
    <citation type="submission" date="2015-03" db="EMBL/GenBank/DDBJ databases">
        <title>Genome sequence of Pseudoalteromonas aurantia.</title>
        <authorList>
            <person name="Xie B.-B."/>
            <person name="Rong J.-C."/>
            <person name="Qin Q.-L."/>
            <person name="Zhang Y.-Z."/>
        </authorList>
    </citation>
    <scope>NUCLEOTIDE SEQUENCE [LARGE SCALE GENOMIC DNA]</scope>
    <source>
        <strain evidence="6 7">208</strain>
    </source>
</reference>
<dbReference type="InterPro" id="IPR036573">
    <property type="entry name" value="CBM_sf_5/12"/>
</dbReference>
<dbReference type="Gene3D" id="3.20.20.80">
    <property type="entry name" value="Glycosidases"/>
    <property type="match status" value="1"/>
</dbReference>
<evidence type="ECO:0000256" key="4">
    <source>
        <dbReference type="SAM" id="SignalP"/>
    </source>
</evidence>
<dbReference type="PROSITE" id="PS00659">
    <property type="entry name" value="GLYCOSYL_HYDROL_F5"/>
    <property type="match status" value="1"/>
</dbReference>
<dbReference type="Pfam" id="PF14600">
    <property type="entry name" value="CBM_5_12_2"/>
    <property type="match status" value="1"/>
</dbReference>
<keyword evidence="7" id="KW-1185">Reference proteome</keyword>
<dbReference type="SUPFAM" id="SSF51055">
    <property type="entry name" value="Carbohydrate binding domain"/>
    <property type="match status" value="1"/>
</dbReference>
<gene>
    <name evidence="6" type="ORF">PAUR_b0619</name>
</gene>
<dbReference type="InterPro" id="IPR032798">
    <property type="entry name" value="CBM_5_12_2"/>
</dbReference>
<dbReference type="Gene3D" id="2.10.10.20">
    <property type="entry name" value="Carbohydrate-binding module superfamily 5/12"/>
    <property type="match status" value="1"/>
</dbReference>
<dbReference type="CDD" id="cd12204">
    <property type="entry name" value="CBD_like"/>
    <property type="match status" value="1"/>
</dbReference>
<keyword evidence="4" id="KW-0732">Signal</keyword>
<comment type="similarity">
    <text evidence="3">Belongs to the glycosyl hydrolase 5 (cellulase A) family.</text>
</comment>
<proteinExistence type="inferred from homology"/>
<sequence>MNLSKTTCVLYILASLLVMKQAYAANCSSINEYPNWTAKNWSGQYDHANAGDLMQHENKLYRANWWTKAVPGSHQSWRYEGICANPTTPIQGAFDTHGKLSVCGKHLCNKNNHPIQLRGMSSHGLQWYGLNKCLTSQSLDTLAYEWRADIVRLSLYVQEGGFETDKTGFINQVNELIAMASDRGMYVLVDWHQLSPGDPNANTALAKEFFSRVVQQNKHRDNILYDIANEPNNVSWDAVHNYAEQVIPIIRNIKSDAVVLVGTHGWATFGISDGGSVQEVIQKPLSFNNIMYTFHFYAASHFDAYLEALDTASDVLPVFVTEWGTQLYTGDGDNDFERAQAYINLMKRKKISWINWNYSDDPRSGAVWKQGTCSAGNFSDSQLKEAGIWIKQQILLER</sequence>
<keyword evidence="2 3" id="KW-0326">Glycosidase</keyword>
<dbReference type="InterPro" id="IPR018087">
    <property type="entry name" value="Glyco_hydro_5_CS"/>
</dbReference>
<evidence type="ECO:0000313" key="6">
    <source>
        <dbReference type="EMBL" id="MBE0370557.1"/>
    </source>
</evidence>
<dbReference type="Pfam" id="PF00150">
    <property type="entry name" value="Cellulase"/>
    <property type="match status" value="1"/>
</dbReference>
<dbReference type="PANTHER" id="PTHR34142">
    <property type="entry name" value="ENDO-BETA-1,4-GLUCANASE A"/>
    <property type="match status" value="1"/>
</dbReference>
<dbReference type="InterPro" id="IPR001547">
    <property type="entry name" value="Glyco_hydro_5"/>
</dbReference>
<feature type="signal peptide" evidence="4">
    <location>
        <begin position="1"/>
        <end position="24"/>
    </location>
</feature>
<feature type="domain" description="Chitin-binding type-3" evidence="5">
    <location>
        <begin position="38"/>
        <end position="80"/>
    </location>
</feature>
<evidence type="ECO:0000259" key="5">
    <source>
        <dbReference type="SMART" id="SM00495"/>
    </source>
</evidence>
<dbReference type="InterPro" id="IPR003610">
    <property type="entry name" value="CBM5/12"/>
</dbReference>
<dbReference type="InterPro" id="IPR017853">
    <property type="entry name" value="GH"/>
</dbReference>
<dbReference type="RefSeq" id="WP_192509643.1">
    <property type="nucleotide sequence ID" value="NZ_AQGV01000015.1"/>
</dbReference>
<dbReference type="SMART" id="SM00495">
    <property type="entry name" value="ChtBD3"/>
    <property type="match status" value="1"/>
</dbReference>
<evidence type="ECO:0000256" key="3">
    <source>
        <dbReference type="RuleBase" id="RU361153"/>
    </source>
</evidence>
<protein>
    <recommendedName>
        <fullName evidence="5">Chitin-binding type-3 domain-containing protein</fullName>
    </recommendedName>
</protein>
<dbReference type="EMBL" id="AQGV01000015">
    <property type="protein sequence ID" value="MBE0370557.1"/>
    <property type="molecule type" value="Genomic_DNA"/>
</dbReference>
<keyword evidence="1 3" id="KW-0378">Hydrolase</keyword>
<dbReference type="SUPFAM" id="SSF51445">
    <property type="entry name" value="(Trans)glycosidases"/>
    <property type="match status" value="1"/>
</dbReference>
<evidence type="ECO:0000256" key="2">
    <source>
        <dbReference type="ARBA" id="ARBA00023295"/>
    </source>
</evidence>
<name>A0ABR9EHU1_9GAMM</name>
<evidence type="ECO:0000313" key="7">
    <source>
        <dbReference type="Proteomes" id="UP000615755"/>
    </source>
</evidence>
<organism evidence="6 7">
    <name type="scientific">Pseudoalteromonas aurantia 208</name>
    <dbReference type="NCBI Taxonomy" id="1314867"/>
    <lineage>
        <taxon>Bacteria</taxon>
        <taxon>Pseudomonadati</taxon>
        <taxon>Pseudomonadota</taxon>
        <taxon>Gammaproteobacteria</taxon>
        <taxon>Alteromonadales</taxon>
        <taxon>Pseudoalteromonadaceae</taxon>
        <taxon>Pseudoalteromonas</taxon>
    </lineage>
</organism>
<dbReference type="PANTHER" id="PTHR34142:SF1">
    <property type="entry name" value="GLYCOSIDE HYDROLASE FAMILY 5 DOMAIN-CONTAINING PROTEIN"/>
    <property type="match status" value="1"/>
</dbReference>
<dbReference type="Proteomes" id="UP000615755">
    <property type="component" value="Unassembled WGS sequence"/>
</dbReference>
<feature type="chain" id="PRO_5045715463" description="Chitin-binding type-3 domain-containing protein" evidence="4">
    <location>
        <begin position="25"/>
        <end position="398"/>
    </location>
</feature>